<feature type="transmembrane region" description="Helical" evidence="7">
    <location>
        <begin position="350"/>
        <end position="373"/>
    </location>
</feature>
<dbReference type="PROSITE" id="PS50850">
    <property type="entry name" value="MFS"/>
    <property type="match status" value="1"/>
</dbReference>
<dbReference type="SUPFAM" id="SSF103473">
    <property type="entry name" value="MFS general substrate transporter"/>
    <property type="match status" value="1"/>
</dbReference>
<dbReference type="PANTHER" id="PTHR23514">
    <property type="entry name" value="BYPASS OF STOP CODON PROTEIN 6"/>
    <property type="match status" value="1"/>
</dbReference>
<evidence type="ECO:0000256" key="5">
    <source>
        <dbReference type="ARBA" id="ARBA00022989"/>
    </source>
</evidence>
<organism evidence="9 10">
    <name type="scientific">Virgisporangium ochraceum</name>
    <dbReference type="NCBI Taxonomy" id="65505"/>
    <lineage>
        <taxon>Bacteria</taxon>
        <taxon>Bacillati</taxon>
        <taxon>Actinomycetota</taxon>
        <taxon>Actinomycetes</taxon>
        <taxon>Micromonosporales</taxon>
        <taxon>Micromonosporaceae</taxon>
        <taxon>Virgisporangium</taxon>
    </lineage>
</organism>
<dbReference type="InterPro" id="IPR011701">
    <property type="entry name" value="MFS"/>
</dbReference>
<accession>A0A8J3ZY86</accession>
<keyword evidence="10" id="KW-1185">Reference proteome</keyword>
<feature type="transmembrane region" description="Helical" evidence="7">
    <location>
        <begin position="29"/>
        <end position="50"/>
    </location>
</feature>
<evidence type="ECO:0000256" key="1">
    <source>
        <dbReference type="ARBA" id="ARBA00004651"/>
    </source>
</evidence>
<evidence type="ECO:0000256" key="6">
    <source>
        <dbReference type="ARBA" id="ARBA00023136"/>
    </source>
</evidence>
<dbReference type="GO" id="GO:0005886">
    <property type="term" value="C:plasma membrane"/>
    <property type="evidence" value="ECO:0007669"/>
    <property type="project" value="UniProtKB-SubCell"/>
</dbReference>
<evidence type="ECO:0000256" key="4">
    <source>
        <dbReference type="ARBA" id="ARBA00022692"/>
    </source>
</evidence>
<feature type="transmembrane region" description="Helical" evidence="7">
    <location>
        <begin position="261"/>
        <end position="282"/>
    </location>
</feature>
<dbReference type="PANTHER" id="PTHR23514:SF3">
    <property type="entry name" value="BYPASS OF STOP CODON PROTEIN 6"/>
    <property type="match status" value="1"/>
</dbReference>
<feature type="transmembrane region" description="Helical" evidence="7">
    <location>
        <begin position="151"/>
        <end position="169"/>
    </location>
</feature>
<keyword evidence="6 7" id="KW-0472">Membrane</keyword>
<dbReference type="Gene3D" id="1.20.1250.20">
    <property type="entry name" value="MFS general substrate transporter like domains"/>
    <property type="match status" value="2"/>
</dbReference>
<dbReference type="RefSeq" id="WP_203932173.1">
    <property type="nucleotide sequence ID" value="NZ_BOPH01000098.1"/>
</dbReference>
<dbReference type="InterPro" id="IPR051788">
    <property type="entry name" value="MFS_Transporter"/>
</dbReference>
<reference evidence="9" key="1">
    <citation type="submission" date="2021-01" db="EMBL/GenBank/DDBJ databases">
        <title>Whole genome shotgun sequence of Virgisporangium ochraceum NBRC 16418.</title>
        <authorList>
            <person name="Komaki H."/>
            <person name="Tamura T."/>
        </authorList>
    </citation>
    <scope>NUCLEOTIDE SEQUENCE</scope>
    <source>
        <strain evidence="9">NBRC 16418</strain>
    </source>
</reference>
<dbReference type="Pfam" id="PF07690">
    <property type="entry name" value="MFS_1"/>
    <property type="match status" value="1"/>
</dbReference>
<feature type="transmembrane region" description="Helical" evidence="7">
    <location>
        <begin position="379"/>
        <end position="399"/>
    </location>
</feature>
<feature type="transmembrane region" description="Helical" evidence="7">
    <location>
        <begin position="317"/>
        <end position="338"/>
    </location>
</feature>
<evidence type="ECO:0000259" key="8">
    <source>
        <dbReference type="PROSITE" id="PS50850"/>
    </source>
</evidence>
<feature type="transmembrane region" description="Helical" evidence="7">
    <location>
        <begin position="86"/>
        <end position="104"/>
    </location>
</feature>
<feature type="domain" description="Major facilitator superfamily (MFS) profile" evidence="8">
    <location>
        <begin position="1"/>
        <end position="401"/>
    </location>
</feature>
<dbReference type="EMBL" id="BOPH01000098">
    <property type="protein sequence ID" value="GIJ72329.1"/>
    <property type="molecule type" value="Genomic_DNA"/>
</dbReference>
<dbReference type="InterPro" id="IPR036259">
    <property type="entry name" value="MFS_trans_sf"/>
</dbReference>
<name>A0A8J3ZY86_9ACTN</name>
<feature type="transmembrane region" description="Helical" evidence="7">
    <location>
        <begin position="125"/>
        <end position="145"/>
    </location>
</feature>
<dbReference type="AlphaFoldDB" id="A0A8J3ZY86"/>
<sequence length="404" mass="40726">MLLAFLAFFGIALPDGVLGVSWPSMRLDLGVPVGALGLMLPIAVVCSMLSSSATGFVLDRAGIGRLLAVSTALAGAALLIQGGATAFWVVVAASCLFAAGSGAIDAGLNAHVARRFSARRITWMHACYGVGAACGPLIVTGAAALGLSWRWAFATVAAVLGVLAVAFAVTARSWVTAPVPVAAHPPRATAPRSDPPAAPPRAAPPRTALLRAALLRAALLRAALLRAALPGMTLFAVHTGLESTASLWAYVYLTDARGVRPTTAALLVSGYWLALLAGRLVLGPVADRTGARPVLLACFGGMVAGAALLFLPGTAAAAGVLALGLSAAPVWPLLTLTTRDRVGGRHADRVIGLQTAAGSAGAATVPALVGVLIGWRGAGVVAVCLLLLAVMTAVTYLAATRRVE</sequence>
<comment type="similarity">
    <text evidence="2">Belongs to the major facilitator superfamily.</text>
</comment>
<keyword evidence="5 7" id="KW-1133">Transmembrane helix</keyword>
<feature type="transmembrane region" description="Helical" evidence="7">
    <location>
        <begin position="62"/>
        <end position="80"/>
    </location>
</feature>
<feature type="transmembrane region" description="Helical" evidence="7">
    <location>
        <begin position="294"/>
        <end position="311"/>
    </location>
</feature>
<evidence type="ECO:0000313" key="9">
    <source>
        <dbReference type="EMBL" id="GIJ72329.1"/>
    </source>
</evidence>
<evidence type="ECO:0000256" key="3">
    <source>
        <dbReference type="ARBA" id="ARBA00022448"/>
    </source>
</evidence>
<protein>
    <submittedName>
        <fullName evidence="9">MFS transporter</fullName>
    </submittedName>
</protein>
<proteinExistence type="inferred from homology"/>
<feature type="transmembrane region" description="Helical" evidence="7">
    <location>
        <begin position="218"/>
        <end position="241"/>
    </location>
</feature>
<dbReference type="GO" id="GO:0022857">
    <property type="term" value="F:transmembrane transporter activity"/>
    <property type="evidence" value="ECO:0007669"/>
    <property type="project" value="InterPro"/>
</dbReference>
<dbReference type="InterPro" id="IPR020846">
    <property type="entry name" value="MFS_dom"/>
</dbReference>
<comment type="caution">
    <text evidence="9">The sequence shown here is derived from an EMBL/GenBank/DDBJ whole genome shotgun (WGS) entry which is preliminary data.</text>
</comment>
<gene>
    <name evidence="9" type="ORF">Voc01_072460</name>
</gene>
<evidence type="ECO:0000256" key="2">
    <source>
        <dbReference type="ARBA" id="ARBA00008335"/>
    </source>
</evidence>
<evidence type="ECO:0000313" key="10">
    <source>
        <dbReference type="Proteomes" id="UP000635606"/>
    </source>
</evidence>
<keyword evidence="3" id="KW-0813">Transport</keyword>
<comment type="subcellular location">
    <subcellularLocation>
        <location evidence="1">Cell membrane</location>
        <topology evidence="1">Multi-pass membrane protein</topology>
    </subcellularLocation>
</comment>
<evidence type="ECO:0000256" key="7">
    <source>
        <dbReference type="SAM" id="Phobius"/>
    </source>
</evidence>
<keyword evidence="4 7" id="KW-0812">Transmembrane</keyword>
<dbReference type="Proteomes" id="UP000635606">
    <property type="component" value="Unassembled WGS sequence"/>
</dbReference>